<gene>
    <name evidence="1" type="ORF">AG1IA_07437</name>
</gene>
<name>L8WKR3_THACA</name>
<evidence type="ECO:0000313" key="2">
    <source>
        <dbReference type="Proteomes" id="UP000011668"/>
    </source>
</evidence>
<dbReference type="EMBL" id="AFRT01002132">
    <property type="protein sequence ID" value="ELU38530.1"/>
    <property type="molecule type" value="Genomic_DNA"/>
</dbReference>
<keyword evidence="2" id="KW-1185">Reference proteome</keyword>
<evidence type="ECO:0000313" key="1">
    <source>
        <dbReference type="EMBL" id="ELU38530.1"/>
    </source>
</evidence>
<dbReference type="HOGENOM" id="CLU_2962504_0_0_1"/>
<dbReference type="AlphaFoldDB" id="L8WKR3"/>
<proteinExistence type="predicted"/>
<dbReference type="Proteomes" id="UP000011668">
    <property type="component" value="Unassembled WGS sequence"/>
</dbReference>
<organism evidence="1 2">
    <name type="scientific">Thanatephorus cucumeris (strain AG1-IA)</name>
    <name type="common">Rice sheath blight fungus</name>
    <name type="synonym">Rhizoctonia solani</name>
    <dbReference type="NCBI Taxonomy" id="983506"/>
    <lineage>
        <taxon>Eukaryota</taxon>
        <taxon>Fungi</taxon>
        <taxon>Dikarya</taxon>
        <taxon>Basidiomycota</taxon>
        <taxon>Agaricomycotina</taxon>
        <taxon>Agaricomycetes</taxon>
        <taxon>Cantharellales</taxon>
        <taxon>Ceratobasidiaceae</taxon>
        <taxon>Rhizoctonia</taxon>
        <taxon>Rhizoctonia solani AG-1</taxon>
    </lineage>
</organism>
<sequence>MSTLAWNDYIQKRAIEITIHFKARLHNGLKHEYGIHPVGAHMQTCSHGSKAVRLAHRKN</sequence>
<accession>L8WKR3</accession>
<comment type="caution">
    <text evidence="1">The sequence shown here is derived from an EMBL/GenBank/DDBJ whole genome shotgun (WGS) entry which is preliminary data.</text>
</comment>
<reference evidence="1 2" key="1">
    <citation type="journal article" date="2013" name="Nat. Commun.">
        <title>The evolution and pathogenic mechanisms of the rice sheath blight pathogen.</title>
        <authorList>
            <person name="Zheng A."/>
            <person name="Lin R."/>
            <person name="Xu L."/>
            <person name="Qin P."/>
            <person name="Tang C."/>
            <person name="Ai P."/>
            <person name="Zhang D."/>
            <person name="Liu Y."/>
            <person name="Sun Z."/>
            <person name="Feng H."/>
            <person name="Wang Y."/>
            <person name="Chen Y."/>
            <person name="Liang X."/>
            <person name="Fu R."/>
            <person name="Li Q."/>
            <person name="Zhang J."/>
            <person name="Yu X."/>
            <person name="Xie Z."/>
            <person name="Ding L."/>
            <person name="Guan P."/>
            <person name="Tang J."/>
            <person name="Liang Y."/>
            <person name="Wang S."/>
            <person name="Deng Q."/>
            <person name="Li S."/>
            <person name="Zhu J."/>
            <person name="Wang L."/>
            <person name="Liu H."/>
            <person name="Li P."/>
        </authorList>
    </citation>
    <scope>NUCLEOTIDE SEQUENCE [LARGE SCALE GENOMIC DNA]</scope>
    <source>
        <strain evidence="2">AG-1 IA</strain>
    </source>
</reference>
<protein>
    <submittedName>
        <fullName evidence="1">Uncharacterized protein</fullName>
    </submittedName>
</protein>